<dbReference type="GO" id="GO:0009239">
    <property type="term" value="P:enterobactin biosynthetic process"/>
    <property type="evidence" value="ECO:0007669"/>
    <property type="project" value="UniProtKB-UniPathway"/>
</dbReference>
<comment type="function">
    <text evidence="1">Involved in the biosynthesis of the siderophore enterobactin (enterochelin), which is a macrocyclic trimeric lactone of N-(2,3-dihydroxybenzoyl)-serine. The serine trilactone serves as a scaffolding for the three catechol functionalities that provide hexadentate coordination for the tightly ligated iron(2+) atoms. Plays an essential role in the assembly of the enterobactin by catalyzing the transfer of the 4'-phosphopantetheine (Ppant) moiety from coenzyme A to the apo-domains of both EntB (ArCP domain) and EntF (PCP domain) to yield their holo-forms which make them competent for the activation of 2,3-dihydroxybenzoate (DHB) and L-serine, respectively.</text>
</comment>
<comment type="caution">
    <text evidence="16">The sequence shown here is derived from an EMBL/GenBank/DDBJ whole genome shotgun (WGS) entry which is preliminary data.</text>
</comment>
<evidence type="ECO:0000256" key="9">
    <source>
        <dbReference type="ARBA" id="ARBA00031996"/>
    </source>
</evidence>
<keyword evidence="13" id="KW-0460">Magnesium</keyword>
<dbReference type="RefSeq" id="WP_009599543.1">
    <property type="nucleotide sequence ID" value="NZ_AEIU01000014.1"/>
</dbReference>
<dbReference type="SUPFAM" id="SSF56214">
    <property type="entry name" value="4'-phosphopantetheinyl transferase"/>
    <property type="match status" value="1"/>
</dbReference>
<reference evidence="16 17" key="1">
    <citation type="journal article" date="2012" name="Int. J. Syst. Evol. Microbiol.">
        <title>Vibrio caribbeanicus sp. nov., isolated from the marine sponge Scleritoderma cyanea.</title>
        <authorList>
            <person name="Hoffmann M."/>
            <person name="Monday S.R."/>
            <person name="Allard M.W."/>
            <person name="Strain E.A."/>
            <person name="Whittaker P."/>
            <person name="Naum M."/>
            <person name="McCarthy P.J."/>
            <person name="Lopez J.V."/>
            <person name="Fischer M."/>
            <person name="Brown E.W."/>
        </authorList>
    </citation>
    <scope>NUCLEOTIDE SEQUENCE [LARGE SCALE GENOMIC DNA]</scope>
    <source>
        <strain evidence="16 17">ATCC BAA-2122</strain>
    </source>
</reference>
<feature type="binding site" evidence="12">
    <location>
        <position position="76"/>
    </location>
    <ligand>
        <name>CoA</name>
        <dbReference type="ChEBI" id="CHEBI:57287"/>
    </ligand>
</feature>
<dbReference type="AlphaFoldDB" id="E3BF81"/>
<feature type="binding site" evidence="12">
    <location>
        <position position="84"/>
    </location>
    <ligand>
        <name>CoA</name>
        <dbReference type="ChEBI" id="CHEBI:57287"/>
    </ligand>
</feature>
<evidence type="ECO:0000256" key="10">
    <source>
        <dbReference type="ARBA" id="ARBA00049176"/>
    </source>
</evidence>
<comment type="similarity">
    <text evidence="3">Belongs to the P-Pant transferase superfamily. EntD family.</text>
</comment>
<evidence type="ECO:0000256" key="13">
    <source>
        <dbReference type="PIRSR" id="PIRSR603542-2"/>
    </source>
</evidence>
<feature type="domain" description="4'-phosphopantetheinyl transferase N-terminal" evidence="15">
    <location>
        <begin position="65"/>
        <end position="131"/>
    </location>
</feature>
<keyword evidence="17" id="KW-1185">Reference proteome</keyword>
<feature type="binding site" evidence="13">
    <location>
        <position position="142"/>
    </location>
    <ligand>
        <name>Mg(2+)</name>
        <dbReference type="ChEBI" id="CHEBI:18420"/>
    </ligand>
</feature>
<evidence type="ECO:0000256" key="12">
    <source>
        <dbReference type="PIRSR" id="PIRSR603542-1"/>
    </source>
</evidence>
<sequence>MVKDRSTAFVLKDILSMTDSPLSSFIPNITKHPFSNLEQHICVYSCHYNVENFTDDLYQYLAQDEPASIQKAVTKRRAEFFAGRLMAVLGLEALGNTHNVIDIGEHRSPQWPNGFLGSITHSCNQAMAVVASQEYWHYLGMDHEKDIPLDIANNIAEQLLTHADRELYQQLDIDFANFCSAVFSIKESLFKAVYPHIGQYIEFSDANMLELDISKGSFKVELCWRKAPRGLQTVFAGHLLKTPGKVTTLICA</sequence>
<dbReference type="EMBL" id="AEIU01000014">
    <property type="protein sequence ID" value="EFP98257.1"/>
    <property type="molecule type" value="Genomic_DNA"/>
</dbReference>
<dbReference type="OrthoDB" id="8210607at2"/>
<evidence type="ECO:0000256" key="1">
    <source>
        <dbReference type="ARBA" id="ARBA00003937"/>
    </source>
</evidence>
<dbReference type="GO" id="GO:0000287">
    <property type="term" value="F:magnesium ion binding"/>
    <property type="evidence" value="ECO:0007669"/>
    <property type="project" value="InterPro"/>
</dbReference>
<comment type="pathway">
    <text evidence="2">Siderophore biosynthesis; enterobactin biosynthesis.</text>
</comment>
<feature type="binding site" evidence="12">
    <location>
        <position position="142"/>
    </location>
    <ligand>
        <name>CoA</name>
        <dbReference type="ChEBI" id="CHEBI:57287"/>
    </ligand>
</feature>
<dbReference type="GO" id="GO:0005886">
    <property type="term" value="C:plasma membrane"/>
    <property type="evidence" value="ECO:0007669"/>
    <property type="project" value="TreeGrafter"/>
</dbReference>
<evidence type="ECO:0000313" key="16">
    <source>
        <dbReference type="EMBL" id="EFP98257.1"/>
    </source>
</evidence>
<feature type="domain" description="4'-phosphopantetheinyl transferase" evidence="14">
    <location>
        <begin position="139"/>
        <end position="219"/>
    </location>
</feature>
<dbReference type="InterPro" id="IPR037143">
    <property type="entry name" value="4-PPantetheinyl_Trfase_dom_sf"/>
</dbReference>
<feature type="binding site" evidence="12">
    <location>
        <begin position="120"/>
        <end position="121"/>
    </location>
    <ligand>
        <name>CoA</name>
        <dbReference type="ChEBI" id="CHEBI:57287"/>
    </ligand>
</feature>
<dbReference type="Proteomes" id="UP000002943">
    <property type="component" value="Unassembled WGS sequence"/>
</dbReference>
<comment type="subunit">
    <text evidence="4">EntB, EntD, EntE, and EntF form a multienzyme complex called enterobactin synthase.</text>
</comment>
<evidence type="ECO:0000256" key="6">
    <source>
        <dbReference type="ARBA" id="ARBA00022679"/>
    </source>
</evidence>
<dbReference type="PRINTS" id="PR01399">
    <property type="entry name" value="ENTSNTHTASED"/>
</dbReference>
<accession>E3BF81</accession>
<evidence type="ECO:0000256" key="7">
    <source>
        <dbReference type="ARBA" id="ARBA00023191"/>
    </source>
</evidence>
<organism evidence="16 17">
    <name type="scientific">Vibrio caribbeanicus ATCC BAA-2122</name>
    <dbReference type="NCBI Taxonomy" id="796620"/>
    <lineage>
        <taxon>Bacteria</taxon>
        <taxon>Pseudomonadati</taxon>
        <taxon>Pseudomonadota</taxon>
        <taxon>Gammaproteobacteria</taxon>
        <taxon>Vibrionales</taxon>
        <taxon>Vibrionaceae</taxon>
        <taxon>Vibrio</taxon>
    </lineage>
</organism>
<dbReference type="PANTHER" id="PTHR38096:SF1">
    <property type="entry name" value="ENTEROBACTIN SYNTHASE COMPONENT D"/>
    <property type="match status" value="1"/>
</dbReference>
<dbReference type="Pfam" id="PF01648">
    <property type="entry name" value="ACPS"/>
    <property type="match status" value="1"/>
</dbReference>
<dbReference type="InterPro" id="IPR003542">
    <property type="entry name" value="Enbac_synth_compD-like"/>
</dbReference>
<evidence type="ECO:0000259" key="15">
    <source>
        <dbReference type="Pfam" id="PF17837"/>
    </source>
</evidence>
<feature type="binding site" evidence="12">
    <location>
        <position position="191"/>
    </location>
    <ligand>
        <name>CoA</name>
        <dbReference type="ChEBI" id="CHEBI:57287"/>
    </ligand>
</feature>
<dbReference type="InterPro" id="IPR008278">
    <property type="entry name" value="4-PPantetheinyl_Trfase_dom"/>
</dbReference>
<feature type="binding site" evidence="13">
    <location>
        <position position="144"/>
    </location>
    <ligand>
        <name>Mg(2+)</name>
        <dbReference type="ChEBI" id="CHEBI:18420"/>
    </ligand>
</feature>
<comment type="catalytic activity">
    <reaction evidence="11">
        <text>apo-[peptidyl-carrier protein] + CoA = holo-[peptidyl-carrier protein] + adenosine 3',5'-bisphosphate + H(+)</text>
        <dbReference type="Rhea" id="RHEA:46228"/>
        <dbReference type="Rhea" id="RHEA-COMP:11479"/>
        <dbReference type="Rhea" id="RHEA-COMP:11480"/>
        <dbReference type="ChEBI" id="CHEBI:15378"/>
        <dbReference type="ChEBI" id="CHEBI:29999"/>
        <dbReference type="ChEBI" id="CHEBI:57287"/>
        <dbReference type="ChEBI" id="CHEBI:58343"/>
        <dbReference type="ChEBI" id="CHEBI:64479"/>
    </reaction>
</comment>
<keyword evidence="7" id="KW-0259">Enterobactin biosynthesis</keyword>
<protein>
    <recommendedName>
        <fullName evidence="5">Enterobactin synthase component D</fullName>
    </recommendedName>
    <alternativeName>
        <fullName evidence="8">4'-phosphopantetheinyl transferase EntD</fullName>
    </alternativeName>
    <alternativeName>
        <fullName evidence="9">Enterochelin synthase D</fullName>
    </alternativeName>
</protein>
<evidence type="ECO:0000259" key="14">
    <source>
        <dbReference type="Pfam" id="PF01648"/>
    </source>
</evidence>
<evidence type="ECO:0000313" key="17">
    <source>
        <dbReference type="Proteomes" id="UP000002943"/>
    </source>
</evidence>
<dbReference type="InterPro" id="IPR041354">
    <property type="entry name" value="4PPT_N"/>
</dbReference>
<keyword evidence="13" id="KW-0479">Metal-binding</keyword>
<name>E3BF81_9VIBR</name>
<evidence type="ECO:0000256" key="8">
    <source>
        <dbReference type="ARBA" id="ARBA00029894"/>
    </source>
</evidence>
<gene>
    <name evidence="16" type="ORF">VIBC2010_09252</name>
</gene>
<feature type="binding site" evidence="12">
    <location>
        <position position="187"/>
    </location>
    <ligand>
        <name>CoA</name>
        <dbReference type="ChEBI" id="CHEBI:57287"/>
    </ligand>
</feature>
<evidence type="ECO:0000256" key="5">
    <source>
        <dbReference type="ARBA" id="ARBA00019087"/>
    </source>
</evidence>
<proteinExistence type="inferred from homology"/>
<dbReference type="UniPathway" id="UPA00017"/>
<dbReference type="GO" id="GO:0008897">
    <property type="term" value="F:holo-[acyl-carrier-protein] synthase activity"/>
    <property type="evidence" value="ECO:0007669"/>
    <property type="project" value="InterPro"/>
</dbReference>
<evidence type="ECO:0000256" key="2">
    <source>
        <dbReference type="ARBA" id="ARBA00004993"/>
    </source>
</evidence>
<dbReference type="PANTHER" id="PTHR38096">
    <property type="entry name" value="ENTEROBACTIN SYNTHASE COMPONENT D"/>
    <property type="match status" value="1"/>
</dbReference>
<comment type="cofactor">
    <cofactor evidence="13">
        <name>Mg(2+)</name>
        <dbReference type="ChEBI" id="CHEBI:18420"/>
    </cofactor>
</comment>
<evidence type="ECO:0000256" key="3">
    <source>
        <dbReference type="ARBA" id="ARBA00008342"/>
    </source>
</evidence>
<dbReference type="Pfam" id="PF17837">
    <property type="entry name" value="4PPT_N"/>
    <property type="match status" value="1"/>
</dbReference>
<evidence type="ECO:0000256" key="4">
    <source>
        <dbReference type="ARBA" id="ARBA00011503"/>
    </source>
</evidence>
<dbReference type="eggNOG" id="COG2977">
    <property type="taxonomic scope" value="Bacteria"/>
</dbReference>
<dbReference type="STRING" id="796620.VIBC2010_09252"/>
<comment type="catalytic activity">
    <reaction evidence="10">
        <text>apo-[aryl-carrier protein] + CoA = holo-[aryl-carrier protein] + adenosine 3',5'-bisphosphate + H(+)</text>
        <dbReference type="Rhea" id="RHEA:48404"/>
        <dbReference type="Rhea" id="RHEA-COMP:15903"/>
        <dbReference type="Rhea" id="RHEA-COMP:17557"/>
        <dbReference type="ChEBI" id="CHEBI:15378"/>
        <dbReference type="ChEBI" id="CHEBI:29999"/>
        <dbReference type="ChEBI" id="CHEBI:57287"/>
        <dbReference type="ChEBI" id="CHEBI:58343"/>
        <dbReference type="ChEBI" id="CHEBI:64479"/>
    </reaction>
</comment>
<dbReference type="GO" id="GO:0009366">
    <property type="term" value="C:enterobactin synthetase complex"/>
    <property type="evidence" value="ECO:0007669"/>
    <property type="project" value="InterPro"/>
</dbReference>
<evidence type="ECO:0000256" key="11">
    <source>
        <dbReference type="ARBA" id="ARBA00049191"/>
    </source>
</evidence>
<keyword evidence="6 16" id="KW-0808">Transferase</keyword>